<evidence type="ECO:0000313" key="2">
    <source>
        <dbReference type="Proteomes" id="UP000637578"/>
    </source>
</evidence>
<dbReference type="AlphaFoldDB" id="A0A8J3CAD3"/>
<comment type="caution">
    <text evidence="1">The sequence shown here is derived from an EMBL/GenBank/DDBJ whole genome shotgun (WGS) entry which is preliminary data.</text>
</comment>
<gene>
    <name evidence="1" type="ORF">GCM10012275_39490</name>
</gene>
<protein>
    <submittedName>
        <fullName evidence="1">Uncharacterized protein</fullName>
    </submittedName>
</protein>
<keyword evidence="2" id="KW-1185">Reference proteome</keyword>
<accession>A0A8J3CAD3</accession>
<organism evidence="1 2">
    <name type="scientific">Longimycelium tulufanense</name>
    <dbReference type="NCBI Taxonomy" id="907463"/>
    <lineage>
        <taxon>Bacteria</taxon>
        <taxon>Bacillati</taxon>
        <taxon>Actinomycetota</taxon>
        <taxon>Actinomycetes</taxon>
        <taxon>Pseudonocardiales</taxon>
        <taxon>Pseudonocardiaceae</taxon>
        <taxon>Longimycelium</taxon>
    </lineage>
</organism>
<sequence>MVTHACARRTVWGFSVFLRSTGPEPVPARTCGRRRDRLAGPITVPSRLELWRRLQLARSVLAHRPYTPETAEVVRRVLDGEPIEALPPFGRGGAA</sequence>
<reference evidence="1" key="1">
    <citation type="journal article" date="2014" name="Int. J. Syst. Evol. Microbiol.">
        <title>Complete genome sequence of Corynebacterium casei LMG S-19264T (=DSM 44701T), isolated from a smear-ripened cheese.</title>
        <authorList>
            <consortium name="US DOE Joint Genome Institute (JGI-PGF)"/>
            <person name="Walter F."/>
            <person name="Albersmeier A."/>
            <person name="Kalinowski J."/>
            <person name="Ruckert C."/>
        </authorList>
    </citation>
    <scope>NUCLEOTIDE SEQUENCE</scope>
    <source>
        <strain evidence="1">CGMCC 4.5737</strain>
    </source>
</reference>
<evidence type="ECO:0000313" key="1">
    <source>
        <dbReference type="EMBL" id="GGM65045.1"/>
    </source>
</evidence>
<proteinExistence type="predicted"/>
<name>A0A8J3CAD3_9PSEU</name>
<dbReference type="Proteomes" id="UP000637578">
    <property type="component" value="Unassembled WGS sequence"/>
</dbReference>
<reference evidence="1" key="2">
    <citation type="submission" date="2020-09" db="EMBL/GenBank/DDBJ databases">
        <authorList>
            <person name="Sun Q."/>
            <person name="Zhou Y."/>
        </authorList>
    </citation>
    <scope>NUCLEOTIDE SEQUENCE</scope>
    <source>
        <strain evidence="1">CGMCC 4.5737</strain>
    </source>
</reference>
<dbReference type="EMBL" id="BMMK01000019">
    <property type="protein sequence ID" value="GGM65045.1"/>
    <property type="molecule type" value="Genomic_DNA"/>
</dbReference>